<proteinExistence type="predicted"/>
<keyword evidence="3" id="KW-1185">Reference proteome</keyword>
<organism evidence="2 3">
    <name type="scientific">Brassica napus</name>
    <name type="common">Rape</name>
    <dbReference type="NCBI Taxonomy" id="3708"/>
    <lineage>
        <taxon>Eukaryota</taxon>
        <taxon>Viridiplantae</taxon>
        <taxon>Streptophyta</taxon>
        <taxon>Embryophyta</taxon>
        <taxon>Tracheophyta</taxon>
        <taxon>Spermatophyta</taxon>
        <taxon>Magnoliopsida</taxon>
        <taxon>eudicotyledons</taxon>
        <taxon>Gunneridae</taxon>
        <taxon>Pentapetalae</taxon>
        <taxon>rosids</taxon>
        <taxon>malvids</taxon>
        <taxon>Brassicales</taxon>
        <taxon>Brassicaceae</taxon>
        <taxon>Brassiceae</taxon>
        <taxon>Brassica</taxon>
    </lineage>
</organism>
<dbReference type="EMBL" id="LK032265">
    <property type="protein sequence ID" value="CDY30999.1"/>
    <property type="molecule type" value="Genomic_DNA"/>
</dbReference>
<accession>A0A078H0R5</accession>
<protein>
    <submittedName>
        <fullName evidence="2">BnaC04g24250D protein</fullName>
    </submittedName>
</protein>
<evidence type="ECO:0000256" key="1">
    <source>
        <dbReference type="SAM" id="MobiDB-lite"/>
    </source>
</evidence>
<sequence>MTAELKKLPRHGDKRPAATDLWEPPSPGDIIPNTKVLTAPSFQPPHRYSRTRTVPVDGGPELGQTETGRDGEKTET</sequence>
<evidence type="ECO:0000313" key="3">
    <source>
        <dbReference type="Proteomes" id="UP000028999"/>
    </source>
</evidence>
<dbReference type="AlphaFoldDB" id="A0A078H0R5"/>
<feature type="compositionally biased region" description="Basic and acidic residues" evidence="1">
    <location>
        <begin position="67"/>
        <end position="76"/>
    </location>
</feature>
<dbReference type="Proteomes" id="UP000028999">
    <property type="component" value="Unassembled WGS sequence"/>
</dbReference>
<gene>
    <name evidence="2" type="primary">BnaC04g24250D</name>
    <name evidence="2" type="ORF">GSBRNA2T00047036001</name>
</gene>
<feature type="region of interest" description="Disordered" evidence="1">
    <location>
        <begin position="1"/>
        <end position="76"/>
    </location>
</feature>
<evidence type="ECO:0000313" key="2">
    <source>
        <dbReference type="EMBL" id="CDY30999.1"/>
    </source>
</evidence>
<dbReference type="Gramene" id="CDY30999">
    <property type="protein sequence ID" value="CDY30999"/>
    <property type="gene ID" value="GSBRNA2T00047036001"/>
</dbReference>
<reference evidence="2 3" key="1">
    <citation type="journal article" date="2014" name="Science">
        <title>Plant genetics. Early allopolyploid evolution in the post-Neolithic Brassica napus oilseed genome.</title>
        <authorList>
            <person name="Chalhoub B."/>
            <person name="Denoeud F."/>
            <person name="Liu S."/>
            <person name="Parkin I.A."/>
            <person name="Tang H."/>
            <person name="Wang X."/>
            <person name="Chiquet J."/>
            <person name="Belcram H."/>
            <person name="Tong C."/>
            <person name="Samans B."/>
            <person name="Correa M."/>
            <person name="Da Silva C."/>
            <person name="Just J."/>
            <person name="Falentin C."/>
            <person name="Koh C.S."/>
            <person name="Le Clainche I."/>
            <person name="Bernard M."/>
            <person name="Bento P."/>
            <person name="Noel B."/>
            <person name="Labadie K."/>
            <person name="Alberti A."/>
            <person name="Charles M."/>
            <person name="Arnaud D."/>
            <person name="Guo H."/>
            <person name="Daviaud C."/>
            <person name="Alamery S."/>
            <person name="Jabbari K."/>
            <person name="Zhao M."/>
            <person name="Edger P.P."/>
            <person name="Chelaifa H."/>
            <person name="Tack D."/>
            <person name="Lassalle G."/>
            <person name="Mestiri I."/>
            <person name="Schnel N."/>
            <person name="Le Paslier M.C."/>
            <person name="Fan G."/>
            <person name="Renault V."/>
            <person name="Bayer P.E."/>
            <person name="Golicz A.A."/>
            <person name="Manoli S."/>
            <person name="Lee T.H."/>
            <person name="Thi V.H."/>
            <person name="Chalabi S."/>
            <person name="Hu Q."/>
            <person name="Fan C."/>
            <person name="Tollenaere R."/>
            <person name="Lu Y."/>
            <person name="Battail C."/>
            <person name="Shen J."/>
            <person name="Sidebottom C.H."/>
            <person name="Wang X."/>
            <person name="Canaguier A."/>
            <person name="Chauveau A."/>
            <person name="Berard A."/>
            <person name="Deniot G."/>
            <person name="Guan M."/>
            <person name="Liu Z."/>
            <person name="Sun F."/>
            <person name="Lim Y.P."/>
            <person name="Lyons E."/>
            <person name="Town C.D."/>
            <person name="Bancroft I."/>
            <person name="Wang X."/>
            <person name="Meng J."/>
            <person name="Ma J."/>
            <person name="Pires J.C."/>
            <person name="King G.J."/>
            <person name="Brunel D."/>
            <person name="Delourme R."/>
            <person name="Renard M."/>
            <person name="Aury J.M."/>
            <person name="Adams K.L."/>
            <person name="Batley J."/>
            <person name="Snowdon R.J."/>
            <person name="Tost J."/>
            <person name="Edwards D."/>
            <person name="Zhou Y."/>
            <person name="Hua W."/>
            <person name="Sharpe A.G."/>
            <person name="Paterson A.H."/>
            <person name="Guan C."/>
            <person name="Wincker P."/>
        </authorList>
    </citation>
    <scope>NUCLEOTIDE SEQUENCE [LARGE SCALE GENOMIC DNA]</scope>
    <source>
        <strain evidence="3">cv. Darmor-bzh</strain>
    </source>
</reference>
<feature type="compositionally biased region" description="Basic and acidic residues" evidence="1">
    <location>
        <begin position="1"/>
        <end position="17"/>
    </location>
</feature>
<name>A0A078H0R5_BRANA</name>
<dbReference type="PaxDb" id="3708-A0A078H0R5"/>